<evidence type="ECO:0000256" key="2">
    <source>
        <dbReference type="ARBA" id="ARBA00022801"/>
    </source>
</evidence>
<evidence type="ECO:0000256" key="1">
    <source>
        <dbReference type="ARBA" id="ARBA00001946"/>
    </source>
</evidence>
<dbReference type="Gene3D" id="3.90.79.10">
    <property type="entry name" value="Nucleoside Triphosphate Pyrophosphohydrolase"/>
    <property type="match status" value="1"/>
</dbReference>
<evidence type="ECO:0000313" key="4">
    <source>
        <dbReference type="EMBL" id="SDL94694.1"/>
    </source>
</evidence>
<accession>A0A1G9P7L0</accession>
<name>A0A1G9P7L0_9CORY</name>
<feature type="domain" description="Nudix hydrolase" evidence="3">
    <location>
        <begin position="25"/>
        <end position="154"/>
    </location>
</feature>
<reference evidence="5" key="1">
    <citation type="submission" date="2016-10" db="EMBL/GenBank/DDBJ databases">
        <authorList>
            <person name="Varghese N."/>
            <person name="Submissions S."/>
        </authorList>
    </citation>
    <scope>NUCLEOTIDE SEQUENCE [LARGE SCALE GENOMIC DNA]</scope>
    <source>
        <strain evidence="5">DSM 20632</strain>
    </source>
</reference>
<gene>
    <name evidence="4" type="ORF">SAMN04488535_1342</name>
</gene>
<sequence length="161" mass="16997">MPKVGDMEGDGNGWVDGPGGSKLWGRFGAAGLFLRAGDRVLLQHRAMWTAQGGTWGLPGGARDSHETVAETALRETVEECAIDTSLVAVDGALVTAGPFESGWSYTTVLARTRSGAPIPVVANEESAELRWVPVGEIRELPLHPGFAASLDTLLGHTKPHD</sequence>
<dbReference type="GO" id="GO:0016787">
    <property type="term" value="F:hydrolase activity"/>
    <property type="evidence" value="ECO:0007669"/>
    <property type="project" value="UniProtKB-KW"/>
</dbReference>
<organism evidence="4 5">
    <name type="scientific">Corynebacterium mycetoides</name>
    <dbReference type="NCBI Taxonomy" id="38302"/>
    <lineage>
        <taxon>Bacteria</taxon>
        <taxon>Bacillati</taxon>
        <taxon>Actinomycetota</taxon>
        <taxon>Actinomycetes</taxon>
        <taxon>Mycobacteriales</taxon>
        <taxon>Corynebacteriaceae</taxon>
        <taxon>Corynebacterium</taxon>
    </lineage>
</organism>
<protein>
    <submittedName>
        <fullName evidence="4">8-oxo-dGTP diphosphatase</fullName>
    </submittedName>
</protein>
<dbReference type="STRING" id="38302.SAMN04488535_1342"/>
<dbReference type="Pfam" id="PF00293">
    <property type="entry name" value="NUDIX"/>
    <property type="match status" value="1"/>
</dbReference>
<dbReference type="AlphaFoldDB" id="A0A1G9P7L0"/>
<dbReference type="PROSITE" id="PS51462">
    <property type="entry name" value="NUDIX"/>
    <property type="match status" value="1"/>
</dbReference>
<dbReference type="EMBL" id="LT629700">
    <property type="protein sequence ID" value="SDL94694.1"/>
    <property type="molecule type" value="Genomic_DNA"/>
</dbReference>
<dbReference type="SUPFAM" id="SSF55811">
    <property type="entry name" value="Nudix"/>
    <property type="match status" value="1"/>
</dbReference>
<keyword evidence="2" id="KW-0378">Hydrolase</keyword>
<dbReference type="PANTHER" id="PTHR43046:SF2">
    <property type="entry name" value="8-OXO-DGTP DIPHOSPHATASE-RELATED"/>
    <property type="match status" value="1"/>
</dbReference>
<dbReference type="InterPro" id="IPR015797">
    <property type="entry name" value="NUDIX_hydrolase-like_dom_sf"/>
</dbReference>
<keyword evidence="5" id="KW-1185">Reference proteome</keyword>
<dbReference type="PANTHER" id="PTHR43046">
    <property type="entry name" value="GDP-MANNOSE MANNOSYL HYDROLASE"/>
    <property type="match status" value="1"/>
</dbReference>
<evidence type="ECO:0000313" key="5">
    <source>
        <dbReference type="Proteomes" id="UP000199350"/>
    </source>
</evidence>
<proteinExistence type="predicted"/>
<evidence type="ECO:0000259" key="3">
    <source>
        <dbReference type="PROSITE" id="PS51462"/>
    </source>
</evidence>
<dbReference type="InterPro" id="IPR000086">
    <property type="entry name" value="NUDIX_hydrolase_dom"/>
</dbReference>
<dbReference type="Proteomes" id="UP000199350">
    <property type="component" value="Chromosome I"/>
</dbReference>
<comment type="cofactor">
    <cofactor evidence="1">
        <name>Mg(2+)</name>
        <dbReference type="ChEBI" id="CHEBI:18420"/>
    </cofactor>
</comment>